<proteinExistence type="predicted"/>
<keyword evidence="2" id="KW-1133">Transmembrane helix</keyword>
<feature type="transmembrane region" description="Helical" evidence="2">
    <location>
        <begin position="45"/>
        <end position="62"/>
    </location>
</feature>
<evidence type="ECO:0000313" key="3">
    <source>
        <dbReference type="EMBL" id="MBP2112748.1"/>
    </source>
</evidence>
<evidence type="ECO:0008006" key="5">
    <source>
        <dbReference type="Google" id="ProtNLM"/>
    </source>
</evidence>
<sequence>MSDFFNPGPHANSTDPGGHKANHDVNEQKLHNEGPQGLWRQISDLLIAVGVIALIIVVFMWIF</sequence>
<keyword evidence="2" id="KW-0812">Transmembrane</keyword>
<dbReference type="RefSeq" id="WP_209873970.1">
    <property type="nucleotide sequence ID" value="NZ_JAGGLV010000008.1"/>
</dbReference>
<reference evidence="3 4" key="1">
    <citation type="submission" date="2021-03" db="EMBL/GenBank/DDBJ databases">
        <title>Genomic Encyclopedia of Type Strains, Phase IV (KMG-IV): sequencing the most valuable type-strain genomes for metagenomic binning, comparative biology and taxonomic classification.</title>
        <authorList>
            <person name="Goeker M."/>
        </authorList>
    </citation>
    <scope>NUCLEOTIDE SEQUENCE [LARGE SCALE GENOMIC DNA]</scope>
    <source>
        <strain evidence="3 4">DSM 101953</strain>
    </source>
</reference>
<evidence type="ECO:0000256" key="2">
    <source>
        <dbReference type="SAM" id="Phobius"/>
    </source>
</evidence>
<protein>
    <recommendedName>
        <fullName evidence="5">YqzM family protein</fullName>
    </recommendedName>
</protein>
<organism evidence="3 4">
    <name type="scientific">Paenibacillus silagei</name>
    <dbReference type="NCBI Taxonomy" id="1670801"/>
    <lineage>
        <taxon>Bacteria</taxon>
        <taxon>Bacillati</taxon>
        <taxon>Bacillota</taxon>
        <taxon>Bacilli</taxon>
        <taxon>Bacillales</taxon>
        <taxon>Paenibacillaceae</taxon>
        <taxon>Paenibacillus</taxon>
    </lineage>
</organism>
<keyword evidence="4" id="KW-1185">Reference proteome</keyword>
<comment type="caution">
    <text evidence="3">The sequence shown here is derived from an EMBL/GenBank/DDBJ whole genome shotgun (WGS) entry which is preliminary data.</text>
</comment>
<keyword evidence="2" id="KW-0472">Membrane</keyword>
<evidence type="ECO:0000256" key="1">
    <source>
        <dbReference type="SAM" id="MobiDB-lite"/>
    </source>
</evidence>
<dbReference type="Proteomes" id="UP000773462">
    <property type="component" value="Unassembled WGS sequence"/>
</dbReference>
<accession>A0ABS4NRR7</accession>
<name>A0ABS4NRR7_9BACL</name>
<feature type="region of interest" description="Disordered" evidence="1">
    <location>
        <begin position="1"/>
        <end position="30"/>
    </location>
</feature>
<gene>
    <name evidence="3" type="ORF">J2Z70_002902</name>
</gene>
<evidence type="ECO:0000313" key="4">
    <source>
        <dbReference type="Proteomes" id="UP000773462"/>
    </source>
</evidence>
<feature type="compositionally biased region" description="Basic and acidic residues" evidence="1">
    <location>
        <begin position="17"/>
        <end position="30"/>
    </location>
</feature>
<dbReference type="EMBL" id="JAGGLV010000008">
    <property type="protein sequence ID" value="MBP2112748.1"/>
    <property type="molecule type" value="Genomic_DNA"/>
</dbReference>